<feature type="compositionally biased region" description="Polar residues" evidence="1">
    <location>
        <begin position="817"/>
        <end position="828"/>
    </location>
</feature>
<evidence type="ECO:0000256" key="1">
    <source>
        <dbReference type="SAM" id="MobiDB-lite"/>
    </source>
</evidence>
<feature type="compositionally biased region" description="Basic and acidic residues" evidence="1">
    <location>
        <begin position="270"/>
        <end position="281"/>
    </location>
</feature>
<feature type="compositionally biased region" description="Polar residues" evidence="1">
    <location>
        <begin position="534"/>
        <end position="543"/>
    </location>
</feature>
<feature type="compositionally biased region" description="Polar residues" evidence="1">
    <location>
        <begin position="249"/>
        <end position="268"/>
    </location>
</feature>
<feature type="compositionally biased region" description="Low complexity" evidence="1">
    <location>
        <begin position="336"/>
        <end position="347"/>
    </location>
</feature>
<dbReference type="EMBL" id="CAJPDT010000090">
    <property type="protein sequence ID" value="CAF9936379.1"/>
    <property type="molecule type" value="Genomic_DNA"/>
</dbReference>
<feature type="compositionally biased region" description="Basic and acidic residues" evidence="1">
    <location>
        <begin position="854"/>
        <end position="864"/>
    </location>
</feature>
<sequence length="1049" mass="113328">MASLRKKLSMVLGLNGEGLPPASKANSMDVKRGSMDSGYHSMIGKPKYASQGNFSQATTLVRSVTESSPERSPRKLHKAISTTFSGAIQAFSNSVRSTTSYIYPTAGGPELPSSEWAECETPKMERRRNSMMSSIGSRKHRFAARAPIAGFESPKLPQSPVPVTQEKAPALDVDIPNPALDYQSLRSTSVSGGLQLLAGVQLPTGNKTLWPGPTRLTADQASGNDRSKILHPFSSEIDDPYVGREDEPQQGSSLITSASDFPSQSLSPETHGRYPSDDKGYFSEVESNADASESGGLAPACRAPDVRTSSVCQVRTPPVSHVPITSSASPCRRTIPSRMSSSVPSRSKFPEPERAKQRSSLHPPCQRSSHHCASLEDCLDALLPAYEDTVYEADAESLKSSMGSRAAWERHRADRERRYMKIVDMARDTESDEEIGPELGLQRSPSRKRVHYTGVLGLARVLMGESEPTSTPPVGTLRYAVEAIERSAFPVGDLRYAVEAIERPSITTFDPLETVFQQRPMLSLSDAIDKHKTLQVSDSQDSSPPRMEVPSSEPADLSPSRVALPSSPVSTPVDIPGVHDRTIMTMNLTASSPVSTPVDIPGVHDRTMMTINLTDEGSLTLGAGNVDAQSICQSSFESTGLPAHSSPEQQPDTKPEGGFAAGLRAAGFSTPVDTSDKSYGGDLKTTSIFTPMSKKTSDRACREQSEVGYALPKPRPRNGAPFEHSSTVSAFSDDTDDSCAITMHSPSCNVPLLFPSLHVRSKPERHIRNAMDALTKDGSGRIRIAGSADTGINPSLPSPFDGPGDQDDEVGSKLHSSKTLEGTCSPRSLEQHDLRSPSPGITCRSQPSSNSSTSHEKFYQEPRPKIVSPTLIASRKTLRKQKKRSSGMGTVPLADVAMNPKIIFSKPESTPPKRLLDENSVLGETQTSLGGSARVAVGSVHIPSRSRRLCRKNRHEMYGGVLDAISRFEPSELSPGSESAKDASRAPGQTKNSKPLADEEKKLILQRELKKWDRACNRFADKLKSGAPGDDSVREDDSALTEGRPPWRP</sequence>
<comment type="caution">
    <text evidence="2">The sequence shown here is derived from an EMBL/GenBank/DDBJ whole genome shotgun (WGS) entry which is preliminary data.</text>
</comment>
<proteinExistence type="predicted"/>
<feature type="region of interest" description="Disordered" evidence="1">
    <location>
        <begin position="528"/>
        <end position="575"/>
    </location>
</feature>
<protein>
    <submittedName>
        <fullName evidence="2">Uncharacterized protein</fullName>
    </submittedName>
</protein>
<feature type="region of interest" description="Disordered" evidence="1">
    <location>
        <begin position="783"/>
        <end position="866"/>
    </location>
</feature>
<feature type="region of interest" description="Disordered" evidence="1">
    <location>
        <begin position="1020"/>
        <end position="1049"/>
    </location>
</feature>
<feature type="region of interest" description="Disordered" evidence="1">
    <location>
        <begin position="320"/>
        <end position="367"/>
    </location>
</feature>
<organism evidence="2 3">
    <name type="scientific">Imshaugia aleurites</name>
    <dbReference type="NCBI Taxonomy" id="172621"/>
    <lineage>
        <taxon>Eukaryota</taxon>
        <taxon>Fungi</taxon>
        <taxon>Dikarya</taxon>
        <taxon>Ascomycota</taxon>
        <taxon>Pezizomycotina</taxon>
        <taxon>Lecanoromycetes</taxon>
        <taxon>OSLEUM clade</taxon>
        <taxon>Lecanoromycetidae</taxon>
        <taxon>Lecanorales</taxon>
        <taxon>Lecanorineae</taxon>
        <taxon>Parmeliaceae</taxon>
        <taxon>Imshaugia</taxon>
    </lineage>
</organism>
<dbReference type="OrthoDB" id="5357049at2759"/>
<feature type="compositionally biased region" description="Polar residues" evidence="1">
    <location>
        <begin position="843"/>
        <end position="853"/>
    </location>
</feature>
<evidence type="ECO:0000313" key="2">
    <source>
        <dbReference type="EMBL" id="CAF9936379.1"/>
    </source>
</evidence>
<evidence type="ECO:0000313" key="3">
    <source>
        <dbReference type="Proteomes" id="UP000664534"/>
    </source>
</evidence>
<reference evidence="2" key="1">
    <citation type="submission" date="2021-03" db="EMBL/GenBank/DDBJ databases">
        <authorList>
            <person name="Tagirdzhanova G."/>
        </authorList>
    </citation>
    <scope>NUCLEOTIDE SEQUENCE</scope>
</reference>
<name>A0A8H3G4F9_9LECA</name>
<feature type="region of interest" description="Disordered" evidence="1">
    <location>
        <begin position="710"/>
        <end position="729"/>
    </location>
</feature>
<keyword evidence="3" id="KW-1185">Reference proteome</keyword>
<dbReference type="AlphaFoldDB" id="A0A8H3G4F9"/>
<dbReference type="Proteomes" id="UP000664534">
    <property type="component" value="Unassembled WGS sequence"/>
</dbReference>
<feature type="region of interest" description="Disordered" evidence="1">
    <location>
        <begin position="969"/>
        <end position="1001"/>
    </location>
</feature>
<accession>A0A8H3G4F9</accession>
<feature type="region of interest" description="Disordered" evidence="1">
    <location>
        <begin position="208"/>
        <end position="298"/>
    </location>
</feature>
<feature type="region of interest" description="Disordered" evidence="1">
    <location>
        <begin position="637"/>
        <end position="656"/>
    </location>
</feature>
<gene>
    <name evidence="2" type="ORF">IMSHALPRED_010741</name>
</gene>